<evidence type="ECO:0000256" key="8">
    <source>
        <dbReference type="SAM" id="Phobius"/>
    </source>
</evidence>
<dbReference type="InterPro" id="IPR036259">
    <property type="entry name" value="MFS_trans_sf"/>
</dbReference>
<comment type="similarity">
    <text evidence="6">Belongs to the major facilitator superfamily. Allantoate permease family.</text>
</comment>
<dbReference type="GO" id="GO:0016020">
    <property type="term" value="C:membrane"/>
    <property type="evidence" value="ECO:0007669"/>
    <property type="project" value="UniProtKB-SubCell"/>
</dbReference>
<evidence type="ECO:0000256" key="6">
    <source>
        <dbReference type="ARBA" id="ARBA00037968"/>
    </source>
</evidence>
<dbReference type="RefSeq" id="XP_018994906.1">
    <property type="nucleotide sequence ID" value="XM_019136237.1"/>
</dbReference>
<keyword evidence="4 8" id="KW-1133">Transmembrane helix</keyword>
<feature type="transmembrane region" description="Helical" evidence="8">
    <location>
        <begin position="198"/>
        <end position="218"/>
    </location>
</feature>
<evidence type="ECO:0000313" key="9">
    <source>
        <dbReference type="EMBL" id="ODN80340.1"/>
    </source>
</evidence>
<dbReference type="OrthoDB" id="3639251at2759"/>
<evidence type="ECO:0000256" key="3">
    <source>
        <dbReference type="ARBA" id="ARBA00022692"/>
    </source>
</evidence>
<feature type="transmembrane region" description="Helical" evidence="8">
    <location>
        <begin position="435"/>
        <end position="455"/>
    </location>
</feature>
<dbReference type="InterPro" id="IPR011701">
    <property type="entry name" value="MFS"/>
</dbReference>
<feature type="transmembrane region" description="Helical" evidence="8">
    <location>
        <begin position="129"/>
        <end position="152"/>
    </location>
</feature>
<dbReference type="Proteomes" id="UP000094065">
    <property type="component" value="Unassembled WGS sequence"/>
</dbReference>
<accession>A0A1E3HVI3</accession>
<dbReference type="PANTHER" id="PTHR43791:SF64">
    <property type="entry name" value="MAJOR FACILITATOR SUPERFAMILY (MFS) PROFILE DOMAIN-CONTAINING PROTEIN"/>
    <property type="match status" value="1"/>
</dbReference>
<evidence type="ECO:0000313" key="10">
    <source>
        <dbReference type="Proteomes" id="UP000094065"/>
    </source>
</evidence>
<feature type="transmembrane region" description="Helical" evidence="8">
    <location>
        <begin position="77"/>
        <end position="97"/>
    </location>
</feature>
<evidence type="ECO:0008006" key="11">
    <source>
        <dbReference type="Google" id="ProtNLM"/>
    </source>
</evidence>
<evidence type="ECO:0000256" key="1">
    <source>
        <dbReference type="ARBA" id="ARBA00004141"/>
    </source>
</evidence>
<dbReference type="FunFam" id="1.20.1250.20:FF:000065">
    <property type="entry name" value="Putative MFS pantothenate transporter"/>
    <property type="match status" value="1"/>
</dbReference>
<feature type="transmembrane region" description="Helical" evidence="8">
    <location>
        <begin position="104"/>
        <end position="123"/>
    </location>
</feature>
<dbReference type="PANTHER" id="PTHR43791">
    <property type="entry name" value="PERMEASE-RELATED"/>
    <property type="match status" value="1"/>
</dbReference>
<evidence type="ECO:0000256" key="4">
    <source>
        <dbReference type="ARBA" id="ARBA00022989"/>
    </source>
</evidence>
<evidence type="ECO:0000256" key="5">
    <source>
        <dbReference type="ARBA" id="ARBA00023136"/>
    </source>
</evidence>
<dbReference type="AlphaFoldDB" id="A0A1E3HVI3"/>
<feature type="compositionally biased region" description="Basic and acidic residues" evidence="7">
    <location>
        <begin position="513"/>
        <end position="542"/>
    </location>
</feature>
<feature type="transmembrane region" description="Helical" evidence="8">
    <location>
        <begin position="402"/>
        <end position="423"/>
    </location>
</feature>
<feature type="transmembrane region" description="Helical" evidence="8">
    <location>
        <begin position="314"/>
        <end position="334"/>
    </location>
</feature>
<evidence type="ECO:0000256" key="7">
    <source>
        <dbReference type="SAM" id="MobiDB-lite"/>
    </source>
</evidence>
<name>A0A1E3HVI3_9TREE</name>
<feature type="transmembrane region" description="Helical" evidence="8">
    <location>
        <begin position="33"/>
        <end position="50"/>
    </location>
</feature>
<evidence type="ECO:0000256" key="2">
    <source>
        <dbReference type="ARBA" id="ARBA00022448"/>
    </source>
</evidence>
<keyword evidence="10" id="KW-1185">Reference proteome</keyword>
<dbReference type="GO" id="GO:0022857">
    <property type="term" value="F:transmembrane transporter activity"/>
    <property type="evidence" value="ECO:0007669"/>
    <property type="project" value="InterPro"/>
</dbReference>
<keyword evidence="2" id="KW-0813">Transport</keyword>
<feature type="region of interest" description="Disordered" evidence="7">
    <location>
        <begin position="506"/>
        <end position="542"/>
    </location>
</feature>
<dbReference type="SUPFAM" id="SSF103473">
    <property type="entry name" value="MFS general substrate transporter"/>
    <property type="match status" value="1"/>
</dbReference>
<dbReference type="Pfam" id="PF07690">
    <property type="entry name" value="MFS_1"/>
    <property type="match status" value="1"/>
</dbReference>
<keyword evidence="5 8" id="KW-0472">Membrane</keyword>
<gene>
    <name evidence="9" type="ORF">L202_02601</name>
</gene>
<dbReference type="GeneID" id="30153910"/>
<proteinExistence type="inferred from homology"/>
<protein>
    <recommendedName>
        <fullName evidence="11">Major facilitator superfamily (MFS) profile domain-containing protein</fullName>
    </recommendedName>
</protein>
<feature type="transmembrane region" description="Helical" evidence="8">
    <location>
        <begin position="341"/>
        <end position="363"/>
    </location>
</feature>
<feature type="transmembrane region" description="Helical" evidence="8">
    <location>
        <begin position="164"/>
        <end position="186"/>
    </location>
</feature>
<sequence>MASIFWKLKHELFLSDPTWDRERREEKGVVRRLDIFFMSYIILSAIVKYLDQRNISNAYVSGMKEDLSLYGNELNFFTTYFNIGYLIVIPISTYVINSVVRPSIWLPTLELLWGIFTGTLAAAKSAKTIYGIRFLIGFCEGTAWPGILVLLLSWYTPAEIGLRLAIYESASYVGAIFAGALQAALYTNLNGNGGLAGWQWLFIINAIITVTVATWGYFGCPDYPNKPNPMGKWLQHRHVKVAMRRIGNQGRAMPVGWNWGTVKSLVSRPQNWAIWAGYTIYNQAGSGVGYFSLWLKSLKNDDGSARYTVSQVNIIPIAVSCLNIISLLVILGISDRFRVQWPFILICAVNGLVWSSVLAGWNVPDALKMASFLILSISVPGANLFAAWVGTLAKHSAEERSAIIAAFLTTYYAITAGAPLKIWPASEAPHYRIGWTYASAMWAGVIPIVLLIVYLERRQRRIDDRCGIELQVGDNGLDVASNEVVENKVIESRDNEIDVFDEDVPKGEPISVLEDHGVSGESSRVWEERSSAGRVLAEPRRG</sequence>
<dbReference type="EMBL" id="AWGJ01000004">
    <property type="protein sequence ID" value="ODN80340.1"/>
    <property type="molecule type" value="Genomic_DNA"/>
</dbReference>
<reference evidence="9 10" key="1">
    <citation type="submission" date="2016-06" db="EMBL/GenBank/DDBJ databases">
        <title>Evolution of pathogenesis and genome organization in the Tremellales.</title>
        <authorList>
            <person name="Cuomo C."/>
            <person name="Litvintseva A."/>
            <person name="Heitman J."/>
            <person name="Chen Y."/>
            <person name="Sun S."/>
            <person name="Springer D."/>
            <person name="Dromer F."/>
            <person name="Young S."/>
            <person name="Zeng Q."/>
            <person name="Chapman S."/>
            <person name="Gujja S."/>
            <person name="Saif S."/>
            <person name="Birren B."/>
        </authorList>
    </citation>
    <scope>NUCLEOTIDE SEQUENCE [LARGE SCALE GENOMIC DNA]</scope>
    <source>
        <strain evidence="9 10">CBS 6039</strain>
    </source>
</reference>
<comment type="caution">
    <text evidence="9">The sequence shown here is derived from an EMBL/GenBank/DDBJ whole genome shotgun (WGS) entry which is preliminary data.</text>
</comment>
<comment type="subcellular location">
    <subcellularLocation>
        <location evidence="1">Membrane</location>
        <topology evidence="1">Multi-pass membrane protein</topology>
    </subcellularLocation>
</comment>
<dbReference type="Gene3D" id="1.20.1250.20">
    <property type="entry name" value="MFS general substrate transporter like domains"/>
    <property type="match status" value="1"/>
</dbReference>
<keyword evidence="3 8" id="KW-0812">Transmembrane</keyword>
<organism evidence="9 10">
    <name type="scientific">Cryptococcus amylolentus CBS 6039</name>
    <dbReference type="NCBI Taxonomy" id="1295533"/>
    <lineage>
        <taxon>Eukaryota</taxon>
        <taxon>Fungi</taxon>
        <taxon>Dikarya</taxon>
        <taxon>Basidiomycota</taxon>
        <taxon>Agaricomycotina</taxon>
        <taxon>Tremellomycetes</taxon>
        <taxon>Tremellales</taxon>
        <taxon>Cryptococcaceae</taxon>
        <taxon>Cryptococcus</taxon>
    </lineage>
</organism>
<feature type="transmembrane region" description="Helical" evidence="8">
    <location>
        <begin position="272"/>
        <end position="294"/>
    </location>
</feature>
<feature type="transmembrane region" description="Helical" evidence="8">
    <location>
        <begin position="369"/>
        <end position="390"/>
    </location>
</feature>